<dbReference type="OMA" id="FHRREIN"/>
<dbReference type="OrthoDB" id="1980731at2759"/>
<evidence type="ECO:0000256" key="4">
    <source>
        <dbReference type="ARBA" id="ARBA00022833"/>
    </source>
</evidence>
<evidence type="ECO:0000256" key="3">
    <source>
        <dbReference type="ARBA" id="ARBA00022771"/>
    </source>
</evidence>
<keyword evidence="9" id="KW-0539">Nucleus</keyword>
<comment type="subcellular location">
    <subcellularLocation>
        <location evidence="1">Nucleus</location>
    </subcellularLocation>
</comment>
<feature type="region of interest" description="Disordered" evidence="10">
    <location>
        <begin position="76"/>
        <end position="97"/>
    </location>
</feature>
<dbReference type="PROSITE" id="PS51523">
    <property type="entry name" value="ZF_HD_DIMER"/>
    <property type="match status" value="1"/>
</dbReference>
<dbReference type="Gene3D" id="1.10.10.60">
    <property type="entry name" value="Homeodomain-like"/>
    <property type="match status" value="1"/>
</dbReference>
<feature type="domain" description="ZF-HD dimerization-type" evidence="11">
    <location>
        <begin position="163"/>
        <end position="212"/>
    </location>
</feature>
<reference evidence="12" key="1">
    <citation type="submission" date="2021-08" db="EMBL/GenBank/DDBJ databases">
        <title>WGS assembly of Ceratopteris richardii.</title>
        <authorList>
            <person name="Marchant D.B."/>
            <person name="Chen G."/>
            <person name="Jenkins J."/>
            <person name="Shu S."/>
            <person name="Leebens-Mack J."/>
            <person name="Grimwood J."/>
            <person name="Schmutz J."/>
            <person name="Soltis P."/>
            <person name="Soltis D."/>
            <person name="Chen Z.-H."/>
        </authorList>
    </citation>
    <scope>NUCLEOTIDE SEQUENCE</scope>
    <source>
        <strain evidence="12">Whitten #5841</strain>
        <tissue evidence="12">Leaf</tissue>
    </source>
</reference>
<evidence type="ECO:0000256" key="1">
    <source>
        <dbReference type="ARBA" id="ARBA00004123"/>
    </source>
</evidence>
<evidence type="ECO:0000313" key="12">
    <source>
        <dbReference type="EMBL" id="KAH7331494.1"/>
    </source>
</evidence>
<dbReference type="InterPro" id="IPR006455">
    <property type="entry name" value="Homeodomain_ZF_HD"/>
</dbReference>
<dbReference type="GO" id="GO:0003700">
    <property type="term" value="F:DNA-binding transcription factor activity"/>
    <property type="evidence" value="ECO:0007669"/>
    <property type="project" value="TreeGrafter"/>
</dbReference>
<comment type="caution">
    <text evidence="12">The sequence shown here is derived from an EMBL/GenBank/DDBJ whole genome shotgun (WGS) entry which is preliminary data.</text>
</comment>
<evidence type="ECO:0000256" key="5">
    <source>
        <dbReference type="ARBA" id="ARBA00023015"/>
    </source>
</evidence>
<proteinExistence type="predicted"/>
<name>A0A8T2SHR1_CERRI</name>
<keyword evidence="2" id="KW-0479">Metal-binding</keyword>
<dbReference type="NCBIfam" id="TIGR01566">
    <property type="entry name" value="ZF_HD_prot_N"/>
    <property type="match status" value="1"/>
</dbReference>
<feature type="region of interest" description="Disordered" evidence="10">
    <location>
        <begin position="128"/>
        <end position="147"/>
    </location>
</feature>
<keyword evidence="5" id="KW-0805">Transcription regulation</keyword>
<dbReference type="PANTHER" id="PTHR31948:SF140">
    <property type="entry name" value="ZINC-FINGER HOMEODOMAIN PROTEIN 2"/>
    <property type="match status" value="1"/>
</dbReference>
<dbReference type="NCBIfam" id="TIGR01565">
    <property type="entry name" value="homeo_ZF_HD"/>
    <property type="match status" value="1"/>
</dbReference>
<keyword evidence="3" id="KW-0863">Zinc-finger</keyword>
<dbReference type="GO" id="GO:0000976">
    <property type="term" value="F:transcription cis-regulatory region binding"/>
    <property type="evidence" value="ECO:0007669"/>
    <property type="project" value="TreeGrafter"/>
</dbReference>
<keyword evidence="13" id="KW-1185">Reference proteome</keyword>
<keyword evidence="8" id="KW-0804">Transcription</keyword>
<protein>
    <recommendedName>
        <fullName evidence="11">ZF-HD dimerization-type domain-containing protein</fullName>
    </recommendedName>
</protein>
<evidence type="ECO:0000256" key="10">
    <source>
        <dbReference type="SAM" id="MobiDB-lite"/>
    </source>
</evidence>
<keyword evidence="6" id="KW-0238">DNA-binding</keyword>
<keyword evidence="4" id="KW-0862">Zinc</keyword>
<evidence type="ECO:0000256" key="2">
    <source>
        <dbReference type="ARBA" id="ARBA00022723"/>
    </source>
</evidence>
<evidence type="ECO:0000313" key="13">
    <source>
        <dbReference type="Proteomes" id="UP000825935"/>
    </source>
</evidence>
<keyword evidence="7" id="KW-0371">Homeobox</keyword>
<dbReference type="InterPro" id="IPR006456">
    <property type="entry name" value="ZF_HD_homeobox_Cys/His_dimer"/>
</dbReference>
<feature type="compositionally biased region" description="Polar residues" evidence="10">
    <location>
        <begin position="76"/>
        <end position="93"/>
    </location>
</feature>
<dbReference type="GO" id="GO:0050793">
    <property type="term" value="P:regulation of developmental process"/>
    <property type="evidence" value="ECO:0007669"/>
    <property type="project" value="TreeGrafter"/>
</dbReference>
<dbReference type="SUPFAM" id="SSF46689">
    <property type="entry name" value="Homeodomain-like"/>
    <property type="match status" value="1"/>
</dbReference>
<dbReference type="InterPro" id="IPR009057">
    <property type="entry name" value="Homeodomain-like_sf"/>
</dbReference>
<dbReference type="AlphaFoldDB" id="A0A8T2SHR1"/>
<evidence type="ECO:0000256" key="9">
    <source>
        <dbReference type="ARBA" id="ARBA00023242"/>
    </source>
</evidence>
<dbReference type="EMBL" id="CM035425">
    <property type="protein sequence ID" value="KAH7331494.1"/>
    <property type="molecule type" value="Genomic_DNA"/>
</dbReference>
<organism evidence="12 13">
    <name type="scientific">Ceratopteris richardii</name>
    <name type="common">Triangle waterfern</name>
    <dbReference type="NCBI Taxonomy" id="49495"/>
    <lineage>
        <taxon>Eukaryota</taxon>
        <taxon>Viridiplantae</taxon>
        <taxon>Streptophyta</taxon>
        <taxon>Embryophyta</taxon>
        <taxon>Tracheophyta</taxon>
        <taxon>Polypodiopsida</taxon>
        <taxon>Polypodiidae</taxon>
        <taxon>Polypodiales</taxon>
        <taxon>Pteridineae</taxon>
        <taxon>Pteridaceae</taxon>
        <taxon>Parkerioideae</taxon>
        <taxon>Ceratopteris</taxon>
    </lineage>
</organism>
<evidence type="ECO:0000259" key="11">
    <source>
        <dbReference type="PROSITE" id="PS51523"/>
    </source>
</evidence>
<evidence type="ECO:0000256" key="6">
    <source>
        <dbReference type="ARBA" id="ARBA00023125"/>
    </source>
</evidence>
<dbReference type="PANTHER" id="PTHR31948">
    <property type="entry name" value="ZINC-FINGER HOMEODOMAIN PROTEIN 2"/>
    <property type="match status" value="1"/>
</dbReference>
<gene>
    <name evidence="12" type="ORF">KP509_20G036600</name>
</gene>
<evidence type="ECO:0000256" key="7">
    <source>
        <dbReference type="ARBA" id="ARBA00023155"/>
    </source>
</evidence>
<dbReference type="Proteomes" id="UP000825935">
    <property type="component" value="Chromosome 20"/>
</dbReference>
<dbReference type="GO" id="GO:0008270">
    <property type="term" value="F:zinc ion binding"/>
    <property type="evidence" value="ECO:0007669"/>
    <property type="project" value="UniProtKB-KW"/>
</dbReference>
<dbReference type="GO" id="GO:0005634">
    <property type="term" value="C:nucleus"/>
    <property type="evidence" value="ECO:0007669"/>
    <property type="project" value="UniProtKB-SubCell"/>
</dbReference>
<evidence type="ECO:0000256" key="8">
    <source>
        <dbReference type="ARBA" id="ARBA00023163"/>
    </source>
</evidence>
<sequence length="447" mass="47447">MDLSSNKHMNVSMAAFDGLHDHTGGNAAGSAPKVQIFSGVSKGSTNSGNAVSSASISAGNVAGSLDLGKFGTFNQANPFRQDAPSMNTSSTTAEADDNLTLRKNAPRVNNINNGNSNGMEERCDDEDAHMNRRHGGGDVNGDDSQNEEERYNNIRHGSYGVRYKECLKNHAAKMGGYALDGCGEFMPAGEEGSLEGLRCAACGCHRNFHRREINGNGNTNATNMSLLALPSPINSSSTSANHNNVEYPEADHNHTNNGLLNVGGSPVAPTAGGLLRGHYAPGHLAPFLPHVHHHHHHPYVNPWMGSKLIGATGHPPALQVHHASGGNGGSGGAMQFNPYNFGMGSPAHVSSAAAGGSGGGIVGGGSSSGKRFRTKFTMEQREKMFEFSEKIGWRIQKQDEAAVQQFCAETGVKRHVLKVWMHNNKNTFGKKLLRFPEAFNAVPESSS</sequence>
<dbReference type="Pfam" id="PF04770">
    <property type="entry name" value="ZF-HD_dimer"/>
    <property type="match status" value="1"/>
</dbReference>
<dbReference type="FunFam" id="1.10.10.60:FF:000257">
    <property type="entry name" value="Zinc-finger homeodomain protein 2"/>
    <property type="match status" value="1"/>
</dbReference>
<accession>A0A8T2SHR1</accession>